<feature type="short sequence motif" description="GXSXG" evidence="7">
    <location>
        <begin position="39"/>
        <end position="43"/>
    </location>
</feature>
<keyword evidence="3 7" id="KW-0378">Hydrolase</keyword>
<dbReference type="InterPro" id="IPR027094">
    <property type="entry name" value="Mitofusin_fam"/>
</dbReference>
<evidence type="ECO:0000259" key="10">
    <source>
        <dbReference type="PROSITE" id="PS51635"/>
    </source>
</evidence>
<organism evidence="11 12">
    <name type="scientific">Kistimonas scapharcae</name>
    <dbReference type="NCBI Taxonomy" id="1036133"/>
    <lineage>
        <taxon>Bacteria</taxon>
        <taxon>Pseudomonadati</taxon>
        <taxon>Pseudomonadota</taxon>
        <taxon>Gammaproteobacteria</taxon>
        <taxon>Oceanospirillales</taxon>
        <taxon>Endozoicomonadaceae</taxon>
        <taxon>Kistimonas</taxon>
    </lineage>
</organism>
<keyword evidence="8" id="KW-0175">Coiled coil</keyword>
<dbReference type="InterPro" id="IPR016035">
    <property type="entry name" value="Acyl_Trfase/lysoPLipase"/>
</dbReference>
<dbReference type="EMBL" id="BAABFL010000370">
    <property type="protein sequence ID" value="GAA4650175.1"/>
    <property type="molecule type" value="Genomic_DNA"/>
</dbReference>
<proteinExistence type="predicted"/>
<evidence type="ECO:0000256" key="7">
    <source>
        <dbReference type="PROSITE-ProRule" id="PRU01161"/>
    </source>
</evidence>
<keyword evidence="6 9" id="KW-0472">Membrane</keyword>
<keyword evidence="4 7" id="KW-0443">Lipid metabolism</keyword>
<evidence type="ECO:0000313" key="11">
    <source>
        <dbReference type="EMBL" id="GAA4650175.1"/>
    </source>
</evidence>
<dbReference type="Gene3D" id="3.40.1090.10">
    <property type="entry name" value="Cytosolic phospholipase A2 catalytic domain"/>
    <property type="match status" value="2"/>
</dbReference>
<name>A0ABP8V263_9GAMM</name>
<dbReference type="PANTHER" id="PTHR10465">
    <property type="entry name" value="TRANSMEMBRANE GTPASE FZO1"/>
    <property type="match status" value="1"/>
</dbReference>
<feature type="short sequence motif" description="DGA/G" evidence="7">
    <location>
        <begin position="188"/>
        <end position="190"/>
    </location>
</feature>
<evidence type="ECO:0000256" key="6">
    <source>
        <dbReference type="ARBA" id="ARBA00023136"/>
    </source>
</evidence>
<keyword evidence="5" id="KW-0342">GTP-binding</keyword>
<dbReference type="Pfam" id="PF01734">
    <property type="entry name" value="Patatin"/>
    <property type="match status" value="1"/>
</dbReference>
<comment type="subcellular location">
    <subcellularLocation>
        <location evidence="1">Membrane</location>
    </subcellularLocation>
</comment>
<dbReference type="Gene3D" id="3.40.50.300">
    <property type="entry name" value="P-loop containing nucleotide triphosphate hydrolases"/>
    <property type="match status" value="1"/>
</dbReference>
<evidence type="ECO:0000256" key="3">
    <source>
        <dbReference type="ARBA" id="ARBA00022801"/>
    </source>
</evidence>
<evidence type="ECO:0000256" key="5">
    <source>
        <dbReference type="ARBA" id="ARBA00023134"/>
    </source>
</evidence>
<dbReference type="InterPro" id="IPR002641">
    <property type="entry name" value="PNPLA_dom"/>
</dbReference>
<dbReference type="InterPro" id="IPR045063">
    <property type="entry name" value="Dynamin_N"/>
</dbReference>
<evidence type="ECO:0000256" key="2">
    <source>
        <dbReference type="ARBA" id="ARBA00022741"/>
    </source>
</evidence>
<dbReference type="Pfam" id="PF00350">
    <property type="entry name" value="Dynamin_N"/>
    <property type="match status" value="1"/>
</dbReference>
<evidence type="ECO:0000313" key="12">
    <source>
        <dbReference type="Proteomes" id="UP001500604"/>
    </source>
</evidence>
<sequence length="1192" mass="133030">MVKTGIVFSGGGGKGAYAIGVWKALREFGLDQNIQAVSGTSVGALNGALFIQGNLELAEQLWLDIATDKILQFDIENFAQKVAVMAATYAIPGFQGKAILQVAQFFKGRGWFSQDGLKSLIAGSGACRRVAESSVPFYVCALRQNGFQLELPLLNNAPESEVALWLQASSAIPGIFSPVTIQGKNYWDGGVVPGKFSNNTPFQPLIEKEGCTHIINIYLGRSPEVASVQKDYPETRFWNIIPSEQFDGLISALNFTPENARQLIELGYQDTAATLKRFSAYLEDEERYLDAVCEFADGHQEFTDQITLNQQLRSDSGEPVNYQEVMNQLATHLEQQERQLIDGKLDQLIDEMRGNTDELLEEAFSAITALASTEGRINSQQEQGFIGRILGTLTGSNWQQQAEVNSATHASLYATQSLIQKLNHKQMLSMEAMVTLANKTNYLMGHVNMLYGAVQSQEQRNIETFQLFANSIQSLAEDTTQRFLHLEQRLDHIQRKQALDDWYHEIRNLPGRQLLDNLLYATASFYEASGRSWSDPDINRFKSALSDLQLADAEVQPQQIFNREKAQVFAQPLCVEHIFPVVDRGGFHGLLKGLQVSLESDSFPYLCKSAPELSLPADTQVTGLQLGLELLYSLRRNDRRKPAEFVESESRLPSERYLEILAELNLVAESLKMSRAFQQTLTYLTDKIKHFKVIVPVTGKFSAGKSALINRFLGRTLLDSDIEAATSIATEISYGEREYMVLNYLDGHSVEKPLDALRELEVDESLTFIQLFLSVPKLKYRPDLVLVDMPGFDAKNESHQKAIAWYLGRGDFFINLMPSNIAFDDSVIRQLEEIHFDYQKDIAFLISKAGRIPPSNLTELQQELASTLAERGLSDQVPEAIEALDQDGSIQAFEEQLDQAVINKEHLLAARYGQAIEDCIGIALQHIARNIHGLNCDDPELKHQVDAAETAVQRVRQQIERDLSELRYNLCSIGKEELLAEARRTLDSAHGTLTQAARSGQLSQAIQECVRPVVQGRLQQLIQQEVDHLQGKLESFAVAEGDFTMTLSIPAEEKEQFSMTFAGIGAGIAMLFTGPVGALIAGIASGLFGRKDNAEEREQMIRQTINNRVIPETLQRVSSLLDTELNRAVTQLSQHLMQALESERQSNEQQLQALRQELQATVEQRQSVKLQLSEKQARLKDMASGLNATVVN</sequence>
<feature type="domain" description="PNPLA" evidence="10">
    <location>
        <begin position="6"/>
        <end position="206"/>
    </location>
</feature>
<reference evidence="12" key="1">
    <citation type="journal article" date="2019" name="Int. J. Syst. Evol. Microbiol.">
        <title>The Global Catalogue of Microorganisms (GCM) 10K type strain sequencing project: providing services to taxonomists for standard genome sequencing and annotation.</title>
        <authorList>
            <consortium name="The Broad Institute Genomics Platform"/>
            <consortium name="The Broad Institute Genome Sequencing Center for Infectious Disease"/>
            <person name="Wu L."/>
            <person name="Ma J."/>
        </authorList>
    </citation>
    <scope>NUCLEOTIDE SEQUENCE [LARGE SCALE GENOMIC DNA]</scope>
    <source>
        <strain evidence="12">JCM 17805</strain>
    </source>
</reference>
<comment type="caution">
    <text evidence="11">The sequence shown here is derived from an EMBL/GenBank/DDBJ whole genome shotgun (WGS) entry which is preliminary data.</text>
</comment>
<evidence type="ECO:0000256" key="4">
    <source>
        <dbReference type="ARBA" id="ARBA00023098"/>
    </source>
</evidence>
<feature type="active site" description="Nucleophile" evidence="7">
    <location>
        <position position="41"/>
    </location>
</feature>
<evidence type="ECO:0000256" key="1">
    <source>
        <dbReference type="ARBA" id="ARBA00004370"/>
    </source>
</evidence>
<feature type="active site" description="Proton acceptor" evidence="7">
    <location>
        <position position="188"/>
    </location>
</feature>
<dbReference type="SUPFAM" id="SSF52540">
    <property type="entry name" value="P-loop containing nucleoside triphosphate hydrolases"/>
    <property type="match status" value="1"/>
</dbReference>
<dbReference type="SUPFAM" id="SSF52151">
    <property type="entry name" value="FabD/lysophospholipase-like"/>
    <property type="match status" value="1"/>
</dbReference>
<feature type="coiled-coil region" evidence="8">
    <location>
        <begin position="1137"/>
        <end position="1171"/>
    </location>
</feature>
<dbReference type="PROSITE" id="PS51635">
    <property type="entry name" value="PNPLA"/>
    <property type="match status" value="1"/>
</dbReference>
<dbReference type="Proteomes" id="UP001500604">
    <property type="component" value="Unassembled WGS sequence"/>
</dbReference>
<evidence type="ECO:0000256" key="9">
    <source>
        <dbReference type="SAM" id="Phobius"/>
    </source>
</evidence>
<keyword evidence="9" id="KW-1133">Transmembrane helix</keyword>
<feature type="short sequence motif" description="GXGXXG" evidence="7">
    <location>
        <begin position="10"/>
        <end position="15"/>
    </location>
</feature>
<dbReference type="CDD" id="cd07209">
    <property type="entry name" value="Pat_hypo_Ecoli_Z1214_like"/>
    <property type="match status" value="1"/>
</dbReference>
<keyword evidence="2" id="KW-0547">Nucleotide-binding</keyword>
<dbReference type="InterPro" id="IPR027417">
    <property type="entry name" value="P-loop_NTPase"/>
</dbReference>
<accession>A0ABP8V263</accession>
<keyword evidence="7" id="KW-0442">Lipid degradation</keyword>
<keyword evidence="9" id="KW-0812">Transmembrane</keyword>
<feature type="transmembrane region" description="Helical" evidence="9">
    <location>
        <begin position="1061"/>
        <end position="1088"/>
    </location>
</feature>
<keyword evidence="12" id="KW-1185">Reference proteome</keyword>
<dbReference type="PANTHER" id="PTHR10465:SF0">
    <property type="entry name" value="SARCALUMENIN"/>
    <property type="match status" value="1"/>
</dbReference>
<gene>
    <name evidence="11" type="ORF">GCM10023116_24580</name>
</gene>
<protein>
    <recommendedName>
        <fullName evidence="10">PNPLA domain-containing protein</fullName>
    </recommendedName>
</protein>
<evidence type="ECO:0000256" key="8">
    <source>
        <dbReference type="SAM" id="Coils"/>
    </source>
</evidence>